<dbReference type="GO" id="GO:0006915">
    <property type="term" value="P:apoptotic process"/>
    <property type="evidence" value="ECO:0007669"/>
    <property type="project" value="UniProtKB-KW"/>
</dbReference>
<dbReference type="EC" id="3.4.22.61" evidence="14"/>
<evidence type="ECO:0000256" key="12">
    <source>
        <dbReference type="ARBA" id="ARBA00023242"/>
    </source>
</evidence>
<dbReference type="GO" id="GO:0004197">
    <property type="term" value="F:cysteine-type endopeptidase activity"/>
    <property type="evidence" value="ECO:0007669"/>
    <property type="project" value="InterPro"/>
</dbReference>
<dbReference type="GO" id="GO:0005634">
    <property type="term" value="C:nucleus"/>
    <property type="evidence" value="ECO:0007669"/>
    <property type="project" value="UniProtKB-SubCell"/>
</dbReference>
<keyword evidence="9" id="KW-0378">Hydrolase</keyword>
<dbReference type="PRINTS" id="PR00376">
    <property type="entry name" value="IL1BCENZYME"/>
</dbReference>
<dbReference type="GO" id="GO:0005886">
    <property type="term" value="C:plasma membrane"/>
    <property type="evidence" value="ECO:0007669"/>
    <property type="project" value="UniProtKB-ARBA"/>
</dbReference>
<keyword evidence="10" id="KW-0788">Thiol protease</keyword>
<evidence type="ECO:0000256" key="1">
    <source>
        <dbReference type="ARBA" id="ARBA00004123"/>
    </source>
</evidence>
<evidence type="ECO:0000256" key="2">
    <source>
        <dbReference type="ARBA" id="ARBA00004496"/>
    </source>
</evidence>
<dbReference type="GO" id="GO:0043065">
    <property type="term" value="P:positive regulation of apoptotic process"/>
    <property type="evidence" value="ECO:0007669"/>
    <property type="project" value="UniProtKB-ARBA"/>
</dbReference>
<dbReference type="AlphaFoldDB" id="A0AAV6FZ36"/>
<evidence type="ECO:0000256" key="10">
    <source>
        <dbReference type="ARBA" id="ARBA00022807"/>
    </source>
</evidence>
<dbReference type="EMBL" id="JADWDJ010000017">
    <property type="protein sequence ID" value="KAG5267699.1"/>
    <property type="molecule type" value="Genomic_DNA"/>
</dbReference>
<dbReference type="PROSITE" id="PS50208">
    <property type="entry name" value="CASPASE_P20"/>
    <property type="match status" value="1"/>
</dbReference>
<evidence type="ECO:0000256" key="14">
    <source>
        <dbReference type="ARBA" id="ARBA00066479"/>
    </source>
</evidence>
<dbReference type="CDD" id="cd00032">
    <property type="entry name" value="CASc"/>
    <property type="match status" value="1"/>
</dbReference>
<evidence type="ECO:0000259" key="18">
    <source>
        <dbReference type="PROSITE" id="PS50208"/>
    </source>
</evidence>
<keyword evidence="5" id="KW-0597">Phosphoprotein</keyword>
<dbReference type="GO" id="GO:0006508">
    <property type="term" value="P:proteolysis"/>
    <property type="evidence" value="ECO:0007669"/>
    <property type="project" value="UniProtKB-KW"/>
</dbReference>
<keyword evidence="12" id="KW-0539">Nucleus</keyword>
<dbReference type="Proteomes" id="UP000823561">
    <property type="component" value="Chromosome 17"/>
</dbReference>
<keyword evidence="6" id="KW-0645">Protease</keyword>
<dbReference type="PANTHER" id="PTHR48169">
    <property type="entry name" value="DED DOMAIN-CONTAINING PROTEIN"/>
    <property type="match status" value="1"/>
</dbReference>
<evidence type="ECO:0000256" key="5">
    <source>
        <dbReference type="ARBA" id="ARBA00022553"/>
    </source>
</evidence>
<feature type="domain" description="Caspase family p20" evidence="18">
    <location>
        <begin position="38"/>
        <end position="160"/>
    </location>
</feature>
<evidence type="ECO:0000256" key="4">
    <source>
        <dbReference type="ARBA" id="ARBA00022490"/>
    </source>
</evidence>
<dbReference type="PANTHER" id="PTHR48169:SF7">
    <property type="entry name" value="CASPASE 10"/>
    <property type="match status" value="1"/>
</dbReference>
<protein>
    <recommendedName>
        <fullName evidence="15">Caspase-8</fullName>
        <ecNumber evidence="14">3.4.22.61</ecNumber>
    </recommendedName>
</protein>
<evidence type="ECO:0000256" key="9">
    <source>
        <dbReference type="ARBA" id="ARBA00022801"/>
    </source>
</evidence>
<keyword evidence="7" id="KW-0053">Apoptosis</keyword>
<proteinExistence type="inferred from homology"/>
<accession>A0AAV6FZ36</accession>
<evidence type="ECO:0000256" key="13">
    <source>
        <dbReference type="ARBA" id="ARBA00051626"/>
    </source>
</evidence>
<dbReference type="Pfam" id="PF00656">
    <property type="entry name" value="Peptidase_C14"/>
    <property type="match status" value="1"/>
</dbReference>
<dbReference type="SMART" id="SM00115">
    <property type="entry name" value="CASc"/>
    <property type="match status" value="1"/>
</dbReference>
<evidence type="ECO:0000256" key="11">
    <source>
        <dbReference type="ARBA" id="ARBA00023145"/>
    </source>
</evidence>
<dbReference type="InterPro" id="IPR011600">
    <property type="entry name" value="Pept_C14_caspase"/>
</dbReference>
<comment type="caution">
    <text evidence="19">The sequence shown here is derived from an EMBL/GenBank/DDBJ whole genome shotgun (WGS) entry which is preliminary data.</text>
</comment>
<dbReference type="FunFam" id="3.40.50.1460:FF:000008">
    <property type="entry name" value="caspase-8 isoform X1"/>
    <property type="match status" value="1"/>
</dbReference>
<comment type="catalytic activity">
    <reaction evidence="13">
        <text>Strict requirement for Asp at position P1 and has a preferred cleavage sequence of (Leu/Asp/Val)-Glu-Thr-Asp-|-(Gly/Ser/Ala).</text>
        <dbReference type="EC" id="3.4.22.61"/>
    </reaction>
</comment>
<comment type="similarity">
    <text evidence="3 16">Belongs to the peptidase C14A family.</text>
</comment>
<keyword evidence="11" id="KW-0865">Zymogen</keyword>
<keyword evidence="4" id="KW-0963">Cytoplasm</keyword>
<gene>
    <name evidence="19" type="ORF">AALO_G00224660</name>
</gene>
<feature type="domain" description="Caspase family p10" evidence="17">
    <location>
        <begin position="187"/>
        <end position="274"/>
    </location>
</feature>
<organism evidence="19 20">
    <name type="scientific">Alosa alosa</name>
    <name type="common">allis shad</name>
    <dbReference type="NCBI Taxonomy" id="278164"/>
    <lineage>
        <taxon>Eukaryota</taxon>
        <taxon>Metazoa</taxon>
        <taxon>Chordata</taxon>
        <taxon>Craniata</taxon>
        <taxon>Vertebrata</taxon>
        <taxon>Euteleostomi</taxon>
        <taxon>Actinopterygii</taxon>
        <taxon>Neopterygii</taxon>
        <taxon>Teleostei</taxon>
        <taxon>Clupei</taxon>
        <taxon>Clupeiformes</taxon>
        <taxon>Clupeoidei</taxon>
        <taxon>Clupeidae</taxon>
        <taxon>Alosa</taxon>
    </lineage>
</organism>
<evidence type="ECO:0000259" key="17">
    <source>
        <dbReference type="PROSITE" id="PS50207"/>
    </source>
</evidence>
<dbReference type="InterPro" id="IPR002138">
    <property type="entry name" value="Pept_C14_p10"/>
</dbReference>
<evidence type="ECO:0000256" key="3">
    <source>
        <dbReference type="ARBA" id="ARBA00010134"/>
    </source>
</evidence>
<evidence type="ECO:0000256" key="16">
    <source>
        <dbReference type="RuleBase" id="RU003971"/>
    </source>
</evidence>
<evidence type="ECO:0000256" key="6">
    <source>
        <dbReference type="ARBA" id="ARBA00022670"/>
    </source>
</evidence>
<dbReference type="PROSITE" id="PS01122">
    <property type="entry name" value="CASPASE_CYS"/>
    <property type="match status" value="1"/>
</dbReference>
<dbReference type="GO" id="GO:0032991">
    <property type="term" value="C:protein-containing complex"/>
    <property type="evidence" value="ECO:0007669"/>
    <property type="project" value="UniProtKB-ARBA"/>
</dbReference>
<sequence length="276" mass="30679">MRFIGSNDTATKLRAEYSKSIVDQLSSSIEVYNMNSKPRGTCVIFNNVNFTDGKKRSGSDQDADALENTFKWLGFEVKVLRDRGVQDMKDKLEELSKKVTDADCCFICCVLSHGNATGVQGCDNAVLPICDILSPFSGIRCPALAGKPKVFFIQACRGSEMQKKVNIQADSLGEKEVEFESDFSLDSIISIPEFADFLISMSTFEGCFALRNPERGSWFIQSLCDHLTKLCPQGEDILSILTKVNSDVGAMGTMRAKQIPEPRFTLRKKLIFHVPE</sequence>
<evidence type="ECO:0000313" key="20">
    <source>
        <dbReference type="Proteomes" id="UP000823561"/>
    </source>
</evidence>
<reference evidence="19 20" key="1">
    <citation type="submission" date="2020-10" db="EMBL/GenBank/DDBJ databases">
        <title>Chromosome-scale genome assembly of the Allis shad, Alosa alosa.</title>
        <authorList>
            <person name="Margot Z."/>
            <person name="Christophe K."/>
            <person name="Cabau C."/>
            <person name="Louis A."/>
            <person name="Berthelot C."/>
            <person name="Parey E."/>
            <person name="Roest Crollius H."/>
            <person name="Montfort J."/>
            <person name="Robinson-Rechavi M."/>
            <person name="Bucao C."/>
            <person name="Bouchez O."/>
            <person name="Gislard M."/>
            <person name="Lluch J."/>
            <person name="Milhes M."/>
            <person name="Lampietro C."/>
            <person name="Lopez Roques C."/>
            <person name="Donnadieu C."/>
            <person name="Braasch I."/>
            <person name="Desvignes T."/>
            <person name="Postlethwait J."/>
            <person name="Bobe J."/>
            <person name="Guiguen Y."/>
        </authorList>
    </citation>
    <scope>NUCLEOTIDE SEQUENCE [LARGE SCALE GENOMIC DNA]</scope>
    <source>
        <strain evidence="19">M-15738</strain>
        <tissue evidence="19">Blood</tissue>
    </source>
</reference>
<dbReference type="Gene3D" id="3.40.50.1460">
    <property type="match status" value="1"/>
</dbReference>
<dbReference type="InterPro" id="IPR029030">
    <property type="entry name" value="Caspase-like_dom_sf"/>
</dbReference>
<keyword evidence="8" id="KW-0677">Repeat</keyword>
<dbReference type="GO" id="GO:0005737">
    <property type="term" value="C:cytoplasm"/>
    <property type="evidence" value="ECO:0007669"/>
    <property type="project" value="UniProtKB-SubCell"/>
</dbReference>
<dbReference type="PROSITE" id="PS50207">
    <property type="entry name" value="CASPASE_P10"/>
    <property type="match status" value="1"/>
</dbReference>
<evidence type="ECO:0000256" key="7">
    <source>
        <dbReference type="ARBA" id="ARBA00022703"/>
    </source>
</evidence>
<dbReference type="GO" id="GO:0051604">
    <property type="term" value="P:protein maturation"/>
    <property type="evidence" value="ECO:0007669"/>
    <property type="project" value="UniProtKB-ARBA"/>
</dbReference>
<evidence type="ECO:0000313" key="19">
    <source>
        <dbReference type="EMBL" id="KAG5267699.1"/>
    </source>
</evidence>
<dbReference type="InterPro" id="IPR015917">
    <property type="entry name" value="Pept_C14A"/>
</dbReference>
<evidence type="ECO:0000256" key="8">
    <source>
        <dbReference type="ARBA" id="ARBA00022737"/>
    </source>
</evidence>
<name>A0AAV6FZ36_9TELE</name>
<evidence type="ECO:0000256" key="15">
    <source>
        <dbReference type="ARBA" id="ARBA00068172"/>
    </source>
</evidence>
<dbReference type="SUPFAM" id="SSF52129">
    <property type="entry name" value="Caspase-like"/>
    <property type="match status" value="1"/>
</dbReference>
<keyword evidence="20" id="KW-1185">Reference proteome</keyword>
<comment type="subcellular location">
    <subcellularLocation>
        <location evidence="2">Cytoplasm</location>
    </subcellularLocation>
    <subcellularLocation>
        <location evidence="1">Nucleus</location>
    </subcellularLocation>
</comment>
<dbReference type="InterPro" id="IPR001309">
    <property type="entry name" value="Pept_C14_p20"/>
</dbReference>
<dbReference type="InterPro" id="IPR033139">
    <property type="entry name" value="Caspase_cys_AS"/>
</dbReference>